<comment type="catalytic activity">
    <reaction evidence="10">
        <text>a lipid X + a UDP-2-N,3-O-bis[(3R)-3-hydroxyacyl]-alpha-D-glucosamine = a lipid A disaccharide + UDP + H(+)</text>
        <dbReference type="Rhea" id="RHEA:67828"/>
        <dbReference type="ChEBI" id="CHEBI:15378"/>
        <dbReference type="ChEBI" id="CHEBI:58223"/>
        <dbReference type="ChEBI" id="CHEBI:137748"/>
        <dbReference type="ChEBI" id="CHEBI:176338"/>
        <dbReference type="ChEBI" id="CHEBI:176343"/>
        <dbReference type="EC" id="2.4.1.182"/>
    </reaction>
</comment>
<evidence type="ECO:0000256" key="2">
    <source>
        <dbReference type="ARBA" id="ARBA00007868"/>
    </source>
</evidence>
<dbReference type="RefSeq" id="WP_073015492.1">
    <property type="nucleotide sequence ID" value="NZ_FRBW01000007.1"/>
</dbReference>
<dbReference type="EC" id="2.4.1.182" evidence="3 11"/>
<evidence type="ECO:0000256" key="1">
    <source>
        <dbReference type="ARBA" id="ARBA00002056"/>
    </source>
</evidence>
<dbReference type="PANTHER" id="PTHR30372:SF4">
    <property type="entry name" value="LIPID-A-DISACCHARIDE SYNTHASE, MITOCHONDRIAL-RELATED"/>
    <property type="match status" value="1"/>
</dbReference>
<dbReference type="GO" id="GO:0005543">
    <property type="term" value="F:phospholipid binding"/>
    <property type="evidence" value="ECO:0007669"/>
    <property type="project" value="TreeGrafter"/>
</dbReference>
<evidence type="ECO:0000256" key="3">
    <source>
        <dbReference type="ARBA" id="ARBA00012687"/>
    </source>
</evidence>
<dbReference type="GO" id="GO:0008915">
    <property type="term" value="F:lipid-A-disaccharide synthase activity"/>
    <property type="evidence" value="ECO:0007669"/>
    <property type="project" value="UniProtKB-UniRule"/>
</dbReference>
<dbReference type="AlphaFoldDB" id="A0A1M7PEU7"/>
<comment type="similarity">
    <text evidence="2">Belongs to the LpxB family.</text>
</comment>
<dbReference type="NCBIfam" id="TIGR00215">
    <property type="entry name" value="lpxB"/>
    <property type="match status" value="1"/>
</dbReference>
<evidence type="ECO:0000256" key="9">
    <source>
        <dbReference type="ARBA" id="ARBA00023098"/>
    </source>
</evidence>
<evidence type="ECO:0000313" key="13">
    <source>
        <dbReference type="Proteomes" id="UP000186002"/>
    </source>
</evidence>
<keyword evidence="7" id="KW-0328">Glycosyltransferase</keyword>
<evidence type="ECO:0000313" key="12">
    <source>
        <dbReference type="EMBL" id="SHN15568.1"/>
    </source>
</evidence>
<keyword evidence="9" id="KW-0443">Lipid metabolism</keyword>
<dbReference type="STRING" id="735517.SAMN05444272_4376"/>
<dbReference type="OrthoDB" id="9801642at2"/>
<evidence type="ECO:0000256" key="7">
    <source>
        <dbReference type="ARBA" id="ARBA00022676"/>
    </source>
</evidence>
<sequence>MSGSERTYKVAFVVGEDSGDHLGSRLMESLSKALPGRISYCGLGGERMEEQGLRSLFDISDIAVMGLTAVLARLPLIVKRVYQTVDAVIAENPDALVIIDSPDFTHNVAKRVRKRAPHIPIIGYVSPSVWAWRPGRAKKMSVYVDELLAILPFEPDVHRKLGGPRTHYVGHPLIERLDDLRPGKGERPALNEGRKTLLVLPGSRGSEVDRLLKDFGQTIEVLEKSVLDLEILLPAVPRMEARIRAEAANWKIKPEIVTGNQAKHAAFRRAHAALAASGTVSLELAISGVPMAICYRLDWFYRRLKDINRIFPFASVSSMVLPNIILGRNVVPEFLDDEVCPEKLVPVLEQLLADTDARKEQVSAFSELDTIMRLPDGRSQSEAAAAVVMDVLQRA</sequence>
<reference evidence="12 13" key="1">
    <citation type="submission" date="2016-11" db="EMBL/GenBank/DDBJ databases">
        <authorList>
            <person name="Jaros S."/>
            <person name="Januszkiewicz K."/>
            <person name="Wedrychowicz H."/>
        </authorList>
    </citation>
    <scope>NUCLEOTIDE SEQUENCE [LARGE SCALE GENOMIC DNA]</scope>
    <source>
        <strain evidence="12 13">DSM 22153</strain>
    </source>
</reference>
<evidence type="ECO:0000256" key="11">
    <source>
        <dbReference type="NCBIfam" id="TIGR00215"/>
    </source>
</evidence>
<gene>
    <name evidence="12" type="ORF">SAMN05444272_4376</name>
</gene>
<dbReference type="InterPro" id="IPR003835">
    <property type="entry name" value="Glyco_trans_19"/>
</dbReference>
<organism evidence="12 13">
    <name type="scientific">Roseibium suaedae</name>
    <dbReference type="NCBI Taxonomy" id="735517"/>
    <lineage>
        <taxon>Bacteria</taxon>
        <taxon>Pseudomonadati</taxon>
        <taxon>Pseudomonadota</taxon>
        <taxon>Alphaproteobacteria</taxon>
        <taxon>Hyphomicrobiales</taxon>
        <taxon>Stappiaceae</taxon>
        <taxon>Roseibium</taxon>
    </lineage>
</organism>
<evidence type="ECO:0000256" key="8">
    <source>
        <dbReference type="ARBA" id="ARBA00022679"/>
    </source>
</evidence>
<comment type="function">
    <text evidence="1">Condensation of UDP-2,3-diacylglucosamine and 2,3-diacylglucosamine-1-phosphate to form lipid A disaccharide, a precursor of lipid A, a phosphorylated glycolipid that anchors the lipopolysaccharide to the outer membrane of the cell.</text>
</comment>
<keyword evidence="6" id="KW-0441">Lipid A biosynthesis</keyword>
<evidence type="ECO:0000256" key="10">
    <source>
        <dbReference type="ARBA" id="ARBA00048975"/>
    </source>
</evidence>
<dbReference type="GO" id="GO:0009245">
    <property type="term" value="P:lipid A biosynthetic process"/>
    <property type="evidence" value="ECO:0007669"/>
    <property type="project" value="UniProtKB-UniRule"/>
</dbReference>
<name>A0A1M7PEU7_9HYPH</name>
<proteinExistence type="inferred from homology"/>
<dbReference type="SUPFAM" id="SSF53756">
    <property type="entry name" value="UDP-Glycosyltransferase/glycogen phosphorylase"/>
    <property type="match status" value="1"/>
</dbReference>
<evidence type="ECO:0000256" key="6">
    <source>
        <dbReference type="ARBA" id="ARBA00022556"/>
    </source>
</evidence>
<dbReference type="Pfam" id="PF02684">
    <property type="entry name" value="LpxB"/>
    <property type="match status" value="1"/>
</dbReference>
<protein>
    <recommendedName>
        <fullName evidence="4 11">Lipid-A-disaccharide synthase</fullName>
        <ecNumber evidence="3 11">2.4.1.182</ecNumber>
    </recommendedName>
</protein>
<dbReference type="EMBL" id="FRBW01000007">
    <property type="protein sequence ID" value="SHN15568.1"/>
    <property type="molecule type" value="Genomic_DNA"/>
</dbReference>
<dbReference type="Proteomes" id="UP000186002">
    <property type="component" value="Unassembled WGS sequence"/>
</dbReference>
<dbReference type="GO" id="GO:0016020">
    <property type="term" value="C:membrane"/>
    <property type="evidence" value="ECO:0007669"/>
    <property type="project" value="GOC"/>
</dbReference>
<keyword evidence="5" id="KW-0444">Lipid biosynthesis</keyword>
<accession>A0A1M7PEU7</accession>
<dbReference type="PANTHER" id="PTHR30372">
    <property type="entry name" value="LIPID-A-DISACCHARIDE SYNTHASE"/>
    <property type="match status" value="1"/>
</dbReference>
<keyword evidence="13" id="KW-1185">Reference proteome</keyword>
<evidence type="ECO:0000256" key="4">
    <source>
        <dbReference type="ARBA" id="ARBA00020902"/>
    </source>
</evidence>
<keyword evidence="8" id="KW-0808">Transferase</keyword>
<evidence type="ECO:0000256" key="5">
    <source>
        <dbReference type="ARBA" id="ARBA00022516"/>
    </source>
</evidence>